<comment type="caution">
    <text evidence="1">The sequence shown here is derived from an EMBL/GenBank/DDBJ whole genome shotgun (WGS) entry which is preliminary data.</text>
</comment>
<evidence type="ECO:0008006" key="3">
    <source>
        <dbReference type="Google" id="ProtNLM"/>
    </source>
</evidence>
<organism evidence="1 2">
    <name type="scientific">Aspergillus granulosus</name>
    <dbReference type="NCBI Taxonomy" id="176169"/>
    <lineage>
        <taxon>Eukaryota</taxon>
        <taxon>Fungi</taxon>
        <taxon>Dikarya</taxon>
        <taxon>Ascomycota</taxon>
        <taxon>Pezizomycotina</taxon>
        <taxon>Eurotiomycetes</taxon>
        <taxon>Eurotiomycetidae</taxon>
        <taxon>Eurotiales</taxon>
        <taxon>Aspergillaceae</taxon>
        <taxon>Aspergillus</taxon>
        <taxon>Aspergillus subgen. Nidulantes</taxon>
    </lineage>
</organism>
<keyword evidence="2" id="KW-1185">Reference proteome</keyword>
<name>A0ABR4GVV0_9EURO</name>
<dbReference type="Proteomes" id="UP001610334">
    <property type="component" value="Unassembled WGS sequence"/>
</dbReference>
<dbReference type="EMBL" id="JBFXLT010000153">
    <property type="protein sequence ID" value="KAL2803057.1"/>
    <property type="molecule type" value="Genomic_DNA"/>
</dbReference>
<accession>A0ABR4GVV0</accession>
<reference evidence="1 2" key="1">
    <citation type="submission" date="2024-07" db="EMBL/GenBank/DDBJ databases">
        <title>Section-level genome sequencing and comparative genomics of Aspergillus sections Usti and Cavernicolus.</title>
        <authorList>
            <consortium name="Lawrence Berkeley National Laboratory"/>
            <person name="Nybo J.L."/>
            <person name="Vesth T.C."/>
            <person name="Theobald S."/>
            <person name="Frisvad J.C."/>
            <person name="Larsen T.O."/>
            <person name="Kjaerboelling I."/>
            <person name="Rothschild-Mancinelli K."/>
            <person name="Lyhne E.K."/>
            <person name="Kogle M.E."/>
            <person name="Barry K."/>
            <person name="Clum A."/>
            <person name="Na H."/>
            <person name="Ledsgaard L."/>
            <person name="Lin J."/>
            <person name="Lipzen A."/>
            <person name="Kuo A."/>
            <person name="Riley R."/>
            <person name="Mondo S."/>
            <person name="Labutti K."/>
            <person name="Haridas S."/>
            <person name="Pangalinan J."/>
            <person name="Salamov A.A."/>
            <person name="Simmons B.A."/>
            <person name="Magnuson J.K."/>
            <person name="Chen J."/>
            <person name="Drula E."/>
            <person name="Henrissat B."/>
            <person name="Wiebenga A."/>
            <person name="Lubbers R.J."/>
            <person name="Gomes A.C."/>
            <person name="Makela M.R."/>
            <person name="Stajich J."/>
            <person name="Grigoriev I.V."/>
            <person name="Mortensen U.H."/>
            <person name="De Vries R.P."/>
            <person name="Baker S.E."/>
            <person name="Andersen M.R."/>
        </authorList>
    </citation>
    <scope>NUCLEOTIDE SEQUENCE [LARGE SCALE GENOMIC DNA]</scope>
    <source>
        <strain evidence="1 2">CBS 588.65</strain>
    </source>
</reference>
<evidence type="ECO:0000313" key="1">
    <source>
        <dbReference type="EMBL" id="KAL2803057.1"/>
    </source>
</evidence>
<sequence length="336" mass="37503">MDRPTHVIDPDGEVIIVLRNANTPFAEPSGDIITQEFLTTSPGLNNNIEDAAEDFPTEEPATKESTKESAESTHAEQYDEICFRIQVSAKHVILVSSVFKKMLTGGWKESIAYLQSGSVELIIPRKLSLEMLAKVAVLADYYDCREAVDILADIWIIALDESVPTTYSRDLILWVWVSWFFQLHDQFEKATSTAMSWSSNSIDSMGLPIPDYVIRSMNTRRQGAIADVVVRLDKIRDGFLSGRQGCSFECKSIMYGALTMQMQSNALLSPKPTPPFPNLNYKTLVQGVLSFTSPLWCSSKSRHAKNHNCYHSSFKSLIGGLNDTIKGLDLGSLIHR</sequence>
<gene>
    <name evidence="1" type="ORF">BJX63DRAFT_440444</name>
</gene>
<evidence type="ECO:0000313" key="2">
    <source>
        <dbReference type="Proteomes" id="UP001610334"/>
    </source>
</evidence>
<proteinExistence type="predicted"/>
<protein>
    <recommendedName>
        <fullName evidence="3">BTB domain-containing protein</fullName>
    </recommendedName>
</protein>